<dbReference type="PANTHER" id="PTHR30624:SF4">
    <property type="entry name" value="METALLOPROTEASE TLDD"/>
    <property type="match status" value="1"/>
</dbReference>
<evidence type="ECO:0000313" key="3">
    <source>
        <dbReference type="Proteomes" id="UP000351155"/>
    </source>
</evidence>
<sequence>MSREEKLDILRRVDKVARAADKRVQEVSASLSGVYELILIAATDGTLAADVRPLVRLSISVQVGGRWQA</sequence>
<dbReference type="InterPro" id="IPR051463">
    <property type="entry name" value="Peptidase_U62_metallo"/>
</dbReference>
<dbReference type="GO" id="GO:0005829">
    <property type="term" value="C:cytosol"/>
    <property type="evidence" value="ECO:0007669"/>
    <property type="project" value="TreeGrafter"/>
</dbReference>
<dbReference type="Pfam" id="PF19290">
    <property type="entry name" value="PmbA_TldD_2nd"/>
    <property type="match status" value="1"/>
</dbReference>
<protein>
    <submittedName>
        <fullName evidence="2">Protease TldD</fullName>
    </submittedName>
</protein>
<evidence type="ECO:0000259" key="1">
    <source>
        <dbReference type="Pfam" id="PF19290"/>
    </source>
</evidence>
<dbReference type="Gene3D" id="3.30.2290.10">
    <property type="entry name" value="PmbA/TldD superfamily"/>
    <property type="match status" value="1"/>
</dbReference>
<name>A0A484WF50_9ENTR</name>
<organism evidence="2 3">
    <name type="scientific">Enterobacter cancerogenus</name>
    <dbReference type="NCBI Taxonomy" id="69218"/>
    <lineage>
        <taxon>Bacteria</taxon>
        <taxon>Pseudomonadati</taxon>
        <taxon>Pseudomonadota</taxon>
        <taxon>Gammaproteobacteria</taxon>
        <taxon>Enterobacterales</taxon>
        <taxon>Enterobacteriaceae</taxon>
        <taxon>Enterobacter</taxon>
        <taxon>Enterobacter cloacae complex</taxon>
    </lineage>
</organism>
<dbReference type="GO" id="GO:0008237">
    <property type="term" value="F:metallopeptidase activity"/>
    <property type="evidence" value="ECO:0007669"/>
    <property type="project" value="InterPro"/>
</dbReference>
<keyword evidence="2" id="KW-0378">Hydrolase</keyword>
<dbReference type="EMBL" id="CAADIW010000003">
    <property type="protein sequence ID" value="VFS09594.1"/>
    <property type="molecule type" value="Genomic_DNA"/>
</dbReference>
<dbReference type="AlphaFoldDB" id="A0A484WF50"/>
<dbReference type="InterPro" id="IPR045570">
    <property type="entry name" value="Metalloprtase-TldD/E_cen_dom"/>
</dbReference>
<dbReference type="GO" id="GO:0006508">
    <property type="term" value="P:proteolysis"/>
    <property type="evidence" value="ECO:0007669"/>
    <property type="project" value="UniProtKB-KW"/>
</dbReference>
<evidence type="ECO:0000313" key="2">
    <source>
        <dbReference type="EMBL" id="VFS09594.1"/>
    </source>
</evidence>
<accession>A0A484WF50</accession>
<proteinExistence type="predicted"/>
<dbReference type="SUPFAM" id="SSF111283">
    <property type="entry name" value="Putative modulator of DNA gyrase, PmbA/TldD"/>
    <property type="match status" value="1"/>
</dbReference>
<dbReference type="PANTHER" id="PTHR30624">
    <property type="entry name" value="UNCHARACTERIZED PROTEIN TLDD AND PMBA"/>
    <property type="match status" value="1"/>
</dbReference>
<feature type="domain" description="Metalloprotease TldD/E central" evidence="1">
    <location>
        <begin position="2"/>
        <end position="63"/>
    </location>
</feature>
<dbReference type="InterPro" id="IPR036059">
    <property type="entry name" value="TldD/PmbA_sf"/>
</dbReference>
<reference evidence="2 3" key="1">
    <citation type="submission" date="2019-03" db="EMBL/GenBank/DDBJ databases">
        <authorList>
            <consortium name="Pathogen Informatics"/>
        </authorList>
    </citation>
    <scope>NUCLEOTIDE SEQUENCE [LARGE SCALE GENOMIC DNA]</scope>
    <source>
        <strain evidence="2 3">NCTC12126</strain>
    </source>
</reference>
<dbReference type="Proteomes" id="UP000351155">
    <property type="component" value="Unassembled WGS sequence"/>
</dbReference>
<dbReference type="InterPro" id="IPR035068">
    <property type="entry name" value="TldD/PmbA_N"/>
</dbReference>
<keyword evidence="2" id="KW-0645">Protease</keyword>
<gene>
    <name evidence="2" type="primary">tldD_3</name>
    <name evidence="2" type="ORF">NCTC12126_00552</name>
</gene>